<keyword evidence="2" id="KW-0812">Transmembrane</keyword>
<dbReference type="Pfam" id="PF09995">
    <property type="entry name" value="MPAB_Lcp_cat"/>
    <property type="match status" value="1"/>
</dbReference>
<keyword evidence="2" id="KW-0472">Membrane</keyword>
<feature type="compositionally biased region" description="Pro residues" evidence="1">
    <location>
        <begin position="445"/>
        <end position="456"/>
    </location>
</feature>
<protein>
    <recommendedName>
        <fullName evidence="3">ER-bound oxygenase mpaB/mpaB'/Rubber oxygenase catalytic domain-containing protein</fullName>
    </recommendedName>
</protein>
<dbReference type="PANTHER" id="PTHR36124">
    <property type="match status" value="1"/>
</dbReference>
<dbReference type="PANTHER" id="PTHR36124:SF1">
    <property type="entry name" value="ER-BOUND OXYGENASE MPAB_MPAB'_RUBBER OXYGENASE CATALYTIC DOMAIN-CONTAINING PROTEIN"/>
    <property type="match status" value="1"/>
</dbReference>
<name>A0A6G1G329_9PEZI</name>
<gene>
    <name evidence="4 6" type="ORF">P152DRAFT_458356</name>
</gene>
<keyword evidence="5" id="KW-1185">Reference proteome</keyword>
<proteinExistence type="predicted"/>
<dbReference type="EMBL" id="ML975157">
    <property type="protein sequence ID" value="KAF1812517.1"/>
    <property type="molecule type" value="Genomic_DNA"/>
</dbReference>
<evidence type="ECO:0000256" key="2">
    <source>
        <dbReference type="SAM" id="Phobius"/>
    </source>
</evidence>
<dbReference type="InterPro" id="IPR018713">
    <property type="entry name" value="MPAB/Lcp_cat_dom"/>
</dbReference>
<keyword evidence="2" id="KW-1133">Transmembrane helix</keyword>
<dbReference type="OrthoDB" id="545169at2759"/>
<evidence type="ECO:0000313" key="4">
    <source>
        <dbReference type="EMBL" id="KAF1812517.1"/>
    </source>
</evidence>
<dbReference type="GeneID" id="54420007"/>
<reference evidence="6" key="2">
    <citation type="submission" date="2020-04" db="EMBL/GenBank/DDBJ databases">
        <authorList>
            <consortium name="NCBI Genome Project"/>
        </authorList>
    </citation>
    <scope>NUCLEOTIDE SEQUENCE</scope>
    <source>
        <strain evidence="6">CBS 781.70</strain>
    </source>
</reference>
<evidence type="ECO:0000256" key="1">
    <source>
        <dbReference type="SAM" id="MobiDB-lite"/>
    </source>
</evidence>
<organism evidence="4">
    <name type="scientific">Eremomyces bilateralis CBS 781.70</name>
    <dbReference type="NCBI Taxonomy" id="1392243"/>
    <lineage>
        <taxon>Eukaryota</taxon>
        <taxon>Fungi</taxon>
        <taxon>Dikarya</taxon>
        <taxon>Ascomycota</taxon>
        <taxon>Pezizomycotina</taxon>
        <taxon>Dothideomycetes</taxon>
        <taxon>Dothideomycetes incertae sedis</taxon>
        <taxon>Eremomycetales</taxon>
        <taxon>Eremomycetaceae</taxon>
        <taxon>Eremomyces</taxon>
    </lineage>
</organism>
<reference evidence="4 6" key="1">
    <citation type="submission" date="2020-01" db="EMBL/GenBank/DDBJ databases">
        <authorList>
            <consortium name="DOE Joint Genome Institute"/>
            <person name="Haridas S."/>
            <person name="Albert R."/>
            <person name="Binder M."/>
            <person name="Bloem J."/>
            <person name="Labutti K."/>
            <person name="Salamov A."/>
            <person name="Andreopoulos B."/>
            <person name="Baker S.E."/>
            <person name="Barry K."/>
            <person name="Bills G."/>
            <person name="Bluhm B.H."/>
            <person name="Cannon C."/>
            <person name="Castanera R."/>
            <person name="Culley D.E."/>
            <person name="Daum C."/>
            <person name="Ezra D."/>
            <person name="Gonzalez J.B."/>
            <person name="Henrissat B."/>
            <person name="Kuo A."/>
            <person name="Liang C."/>
            <person name="Lipzen A."/>
            <person name="Lutzoni F."/>
            <person name="Magnuson J."/>
            <person name="Mondo S."/>
            <person name="Nolan M."/>
            <person name="Ohm R."/>
            <person name="Pangilinan J."/>
            <person name="Park H.-J."/>
            <person name="Ramirez L."/>
            <person name="Alfaro M."/>
            <person name="Sun H."/>
            <person name="Tritt A."/>
            <person name="Yoshinaga Y."/>
            <person name="Zwiers L.-H."/>
            <person name="Turgeon B.G."/>
            <person name="Goodwin S.B."/>
            <person name="Spatafora J.W."/>
            <person name="Crous P.W."/>
            <person name="Grigoriev I.V."/>
        </authorList>
    </citation>
    <scope>NUCLEOTIDE SEQUENCE</scope>
    <source>
        <strain evidence="4 6">CBS 781.70</strain>
    </source>
</reference>
<dbReference type="InterPro" id="IPR046366">
    <property type="entry name" value="MPAB"/>
</dbReference>
<evidence type="ECO:0000259" key="3">
    <source>
        <dbReference type="Pfam" id="PF09995"/>
    </source>
</evidence>
<dbReference type="RefSeq" id="XP_033534148.1">
    <property type="nucleotide sequence ID" value="XM_033679437.1"/>
</dbReference>
<sequence length="456" mass="51908">MEVTHPYIESLHSLYSISRSKALQISSPVFTELELLSKSVDPLVLRAGAFGIAALVGVSWVFIARWLRARQLQRFQKEDAQFEGDIYQKMNYKNAHPILKRVFFQEFPFSAGFGTQWALVKSYAVPAGTKLLVKTGLLACPATAGKRAEDTGAIIGELIANGLDSDRALKANAKMNWLHQRYGTKITNGDTIHTMGLFVLEPIRFIEEKEWRPLSYVEKVAIFVYWRELVHRMGAHDVPETIEGLQEWMDEWEPKNMFYDESNKQCVDATWALFLRAIPGASLGMHSFFKKFTATFIQPHVRPMLGMPDPPKWIEAATDGVFAIRRFLTRNFLLVRTHDIIAEVMEEKNGRIYRKKFLFEPWYVPETMLTKILSYLPFASKNLPGPQFKSNGFSPEELGPLEFEEKSREPALKQAEELRKYAMTGGSQAHGCPFGKPLKDQSPWYRPPPGAEPVAA</sequence>
<evidence type="ECO:0000313" key="5">
    <source>
        <dbReference type="Proteomes" id="UP000504638"/>
    </source>
</evidence>
<feature type="domain" description="ER-bound oxygenase mpaB/mpaB'/Rubber oxygenase catalytic" evidence="3">
    <location>
        <begin position="180"/>
        <end position="312"/>
    </location>
</feature>
<feature type="transmembrane region" description="Helical" evidence="2">
    <location>
        <begin position="43"/>
        <end position="67"/>
    </location>
</feature>
<dbReference type="GO" id="GO:0016491">
    <property type="term" value="F:oxidoreductase activity"/>
    <property type="evidence" value="ECO:0007669"/>
    <property type="project" value="InterPro"/>
</dbReference>
<feature type="region of interest" description="Disordered" evidence="1">
    <location>
        <begin position="425"/>
        <end position="456"/>
    </location>
</feature>
<dbReference type="Proteomes" id="UP000504638">
    <property type="component" value="Unplaced"/>
</dbReference>
<reference evidence="6" key="3">
    <citation type="submission" date="2025-04" db="UniProtKB">
        <authorList>
            <consortium name="RefSeq"/>
        </authorList>
    </citation>
    <scope>IDENTIFICATION</scope>
    <source>
        <strain evidence="6">CBS 781.70</strain>
    </source>
</reference>
<evidence type="ECO:0000313" key="6">
    <source>
        <dbReference type="RefSeq" id="XP_033534148.1"/>
    </source>
</evidence>
<dbReference type="AlphaFoldDB" id="A0A6G1G329"/>
<accession>A0A6G1G329</accession>